<evidence type="ECO:0000313" key="2">
    <source>
        <dbReference type="Proteomes" id="UP000245974"/>
    </source>
</evidence>
<keyword evidence="2" id="KW-1185">Reference proteome</keyword>
<proteinExistence type="predicted"/>
<dbReference type="RefSeq" id="WP_121975485.1">
    <property type="nucleotide sequence ID" value="NZ_OOGT01000213.1"/>
</dbReference>
<dbReference type="AlphaFoldDB" id="A0A2U3N345"/>
<dbReference type="OrthoDB" id="6490804at2"/>
<protein>
    <recommendedName>
        <fullName evidence="3">Fimbrial protein</fullName>
    </recommendedName>
</protein>
<evidence type="ECO:0000313" key="1">
    <source>
        <dbReference type="EMBL" id="SPL72082.1"/>
    </source>
</evidence>
<evidence type="ECO:0008006" key="3">
    <source>
        <dbReference type="Google" id="ProtNLM"/>
    </source>
</evidence>
<name>A0A2U3N345_9GAMM</name>
<gene>
    <name evidence="1" type="ORF">KPC_3260</name>
</gene>
<dbReference type="InParanoid" id="A0A2U3N345"/>
<organism evidence="1 2">
    <name type="scientific">Acinetobacter stercoris</name>
    <dbReference type="NCBI Taxonomy" id="2126983"/>
    <lineage>
        <taxon>Bacteria</taxon>
        <taxon>Pseudomonadati</taxon>
        <taxon>Pseudomonadota</taxon>
        <taxon>Gammaproteobacteria</taxon>
        <taxon>Moraxellales</taxon>
        <taxon>Moraxellaceae</taxon>
        <taxon>Acinetobacter</taxon>
    </lineage>
</organism>
<sequence>MIKSIKNVILAAGIFLLFLTEAYALTKPAVTNLAPAKNYIFVENRIDREYFIAPSTLDPRFSGANVWTKFGKDNQDNLGYMGGAYGLYYNYYVDFWLDDGSIRNPYQGTRCRLAAGGPCPAVGYMIPEYTDDTGSFKSKVGLGENGGQYAFGSFAAGAYEHFRSLSVGGTDVIDMNVCETNEEYNPQKGERCKDAKTGRWRIFRMTATKTGHIRLEDTKAFSEIWVASDGTPSLAENSTYCEYVIGATGIGDQKEGIACQMVKYDIDGNPGTFDNGLRFYMVVDNTALGFIPSDRDIQIEGGNGVWKRYNYTGTDNRINVMMNSGSGYVRVLFSKAFFKKLLRYGGSTADKDNIFTFAINNTVAPFSGFYQFATSMAVDIIPREYSISIKPSNPQLTHLEGKIGDYEPDIEFNYKIIQSAPRKADIVTAHIIGENVNVAGQKYCLFKSDDQAINVPIPAYLSYTNILGNRVEQYSGCDETQKMDITNALWGETPWDENNSGFFYQTYLKLRFPMNNPISKISMEGTDWLGTVHAEGDVKVEAKWIGVER</sequence>
<dbReference type="Proteomes" id="UP000245974">
    <property type="component" value="Unassembled WGS sequence"/>
</dbReference>
<reference evidence="2" key="1">
    <citation type="submission" date="2018-03" db="EMBL/GenBank/DDBJ databases">
        <authorList>
            <person name="Blom J."/>
        </authorList>
    </citation>
    <scope>NUCLEOTIDE SEQUENCE [LARGE SCALE GENOMIC DNA]</scope>
    <source>
        <strain evidence="2">KPC-SM-21</strain>
    </source>
</reference>
<dbReference type="FunCoup" id="A0A2U3N345">
    <property type="interactions" value="53"/>
</dbReference>
<accession>A0A2U3N345</accession>
<dbReference type="EMBL" id="OOGT01000213">
    <property type="protein sequence ID" value="SPL72082.1"/>
    <property type="molecule type" value="Genomic_DNA"/>
</dbReference>